<dbReference type="EMBL" id="JN383843">
    <property type="protein sequence ID" value="AEV66684.1"/>
    <property type="molecule type" value="Genomic_DNA"/>
</dbReference>
<feature type="transmembrane region" description="Helical" evidence="1">
    <location>
        <begin position="83"/>
        <end position="110"/>
    </location>
</feature>
<organism evidence="3">
    <name type="scientific">Oxytricha trifallax</name>
    <dbReference type="NCBI Taxonomy" id="1172189"/>
    <lineage>
        <taxon>Eukaryota</taxon>
        <taxon>Sar</taxon>
        <taxon>Alveolata</taxon>
        <taxon>Ciliophora</taxon>
        <taxon>Intramacronucleata</taxon>
        <taxon>Spirotrichea</taxon>
        <taxon>Stichotrichia</taxon>
        <taxon>Sporadotrichida</taxon>
        <taxon>Oxytrichidae</taxon>
        <taxon>Oxytrichinae</taxon>
        <taxon>Oxytricha</taxon>
    </lineage>
</organism>
<evidence type="ECO:0000313" key="3">
    <source>
        <dbReference type="EMBL" id="AEV66684.1"/>
    </source>
</evidence>
<keyword evidence="1" id="KW-1133">Transmembrane helix</keyword>
<name>G9HRH2_9SPIT</name>
<feature type="transmembrane region" description="Helical" evidence="1">
    <location>
        <begin position="196"/>
        <end position="220"/>
    </location>
</feature>
<feature type="domain" description="Cytochrome oxidase subunit I profile" evidence="2">
    <location>
        <begin position="1"/>
        <end position="371"/>
    </location>
</feature>
<reference evidence="3" key="1">
    <citation type="journal article" date="2012" name="Genome Biol. Evol.">
        <title>The Oxytricha trifallax Mitochondrial Genome.</title>
        <authorList>
            <person name="Swart E.C."/>
            <person name="Nowacki M."/>
            <person name="Shum J."/>
            <person name="Stiles H."/>
            <person name="Higgins B.P."/>
            <person name="Doak T.G."/>
            <person name="Schotanus K."/>
            <person name="Magrini V.J."/>
            <person name="Minx P."/>
            <person name="Mardis E.R."/>
            <person name="Landweber L.F."/>
        </authorList>
    </citation>
    <scope>NUCLEOTIDE SEQUENCE</scope>
</reference>
<keyword evidence="3" id="KW-0496">Mitochondrion</keyword>
<proteinExistence type="predicted"/>
<feature type="transmembrane region" description="Helical" evidence="1">
    <location>
        <begin position="122"/>
        <end position="142"/>
    </location>
</feature>
<evidence type="ECO:0000256" key="1">
    <source>
        <dbReference type="SAM" id="Phobius"/>
    </source>
</evidence>
<sequence>MFFFNYSILISFYLFLVFYFILVLSIIFYLLPTIVNFKKFYSLKNKSTFFYLKGVSFWKTFLFFIFYFLFFIFTWSFPTTSLWFGHLIISTFSCKILYVVLFFFFIILYTQTLNLYLASKDIFDFFITMVNFFIWVFLLFLTNNVFSAIFIIEILSTLIFLLLITSTFSTAYFFNNLNLNIYNYLNNSFPFFFNQTVLFFFWTSLLASLNLFLSILFFYLKFFSFDWFFFEKVFYFLINSSSFKDISFLLFAWFNFLFCIFLKCGLVPFYAWKPTFFKGSSINFLYNYICFFYFFIFLFFIKLLLLQFNENFFFFLIVNFLTLITGFVLLLAILSETFYLKTFFAVSSILNTLFIFLAFSSYCSFDFFFNL</sequence>
<gene>
    <name evidence="3" type="primary">nad2_a</name>
</gene>
<feature type="transmembrane region" description="Helical" evidence="1">
    <location>
        <begin position="56"/>
        <end position="77"/>
    </location>
</feature>
<dbReference type="AlphaFoldDB" id="G9HRH2"/>
<feature type="transmembrane region" description="Helical" evidence="1">
    <location>
        <begin position="12"/>
        <end position="35"/>
    </location>
</feature>
<dbReference type="InterPro" id="IPR023616">
    <property type="entry name" value="Cyt_c_oxase-like_su1_dom"/>
</dbReference>
<dbReference type="PROSITE" id="PS50855">
    <property type="entry name" value="COX1"/>
    <property type="match status" value="1"/>
</dbReference>
<keyword evidence="1" id="KW-0472">Membrane</keyword>
<protein>
    <submittedName>
        <fullName evidence="3">Nad2_a</fullName>
    </submittedName>
</protein>
<geneLocation type="mitochondrion" evidence="3"/>
<accession>G9HRH2</accession>
<evidence type="ECO:0000259" key="2">
    <source>
        <dbReference type="PROSITE" id="PS50855"/>
    </source>
</evidence>
<feature type="transmembrane region" description="Helical" evidence="1">
    <location>
        <begin position="284"/>
        <end position="306"/>
    </location>
</feature>
<feature type="transmembrane region" description="Helical" evidence="1">
    <location>
        <begin position="246"/>
        <end position="272"/>
    </location>
</feature>
<keyword evidence="1" id="KW-0812">Transmembrane</keyword>
<feature type="transmembrane region" description="Helical" evidence="1">
    <location>
        <begin position="342"/>
        <end position="362"/>
    </location>
</feature>
<feature type="transmembrane region" description="Helical" evidence="1">
    <location>
        <begin position="312"/>
        <end position="335"/>
    </location>
</feature>
<dbReference type="GO" id="GO:0004129">
    <property type="term" value="F:cytochrome-c oxidase activity"/>
    <property type="evidence" value="ECO:0007669"/>
    <property type="project" value="InterPro"/>
</dbReference>
<feature type="transmembrane region" description="Helical" evidence="1">
    <location>
        <begin position="148"/>
        <end position="175"/>
    </location>
</feature>